<dbReference type="AlphaFoldDB" id="A0A9P6DZH5"/>
<evidence type="ECO:0000313" key="2">
    <source>
        <dbReference type="EMBL" id="KAF9515980.1"/>
    </source>
</evidence>
<feature type="region of interest" description="Disordered" evidence="1">
    <location>
        <begin position="1"/>
        <end position="29"/>
    </location>
</feature>
<dbReference type="Proteomes" id="UP000886523">
    <property type="component" value="Unassembled WGS sequence"/>
</dbReference>
<organism evidence="2 3">
    <name type="scientific">Hydnum rufescens UP504</name>
    <dbReference type="NCBI Taxonomy" id="1448309"/>
    <lineage>
        <taxon>Eukaryota</taxon>
        <taxon>Fungi</taxon>
        <taxon>Dikarya</taxon>
        <taxon>Basidiomycota</taxon>
        <taxon>Agaricomycotina</taxon>
        <taxon>Agaricomycetes</taxon>
        <taxon>Cantharellales</taxon>
        <taxon>Hydnaceae</taxon>
        <taxon>Hydnum</taxon>
    </lineage>
</organism>
<comment type="caution">
    <text evidence="2">The sequence shown here is derived from an EMBL/GenBank/DDBJ whole genome shotgun (WGS) entry which is preliminary data.</text>
</comment>
<dbReference type="EMBL" id="MU128944">
    <property type="protein sequence ID" value="KAF9515980.1"/>
    <property type="molecule type" value="Genomic_DNA"/>
</dbReference>
<accession>A0A9P6DZH5</accession>
<feature type="compositionally biased region" description="Polar residues" evidence="1">
    <location>
        <begin position="1"/>
        <end position="15"/>
    </location>
</feature>
<reference evidence="2" key="1">
    <citation type="journal article" date="2020" name="Nat. Commun.">
        <title>Large-scale genome sequencing of mycorrhizal fungi provides insights into the early evolution of symbiotic traits.</title>
        <authorList>
            <person name="Miyauchi S."/>
            <person name="Kiss E."/>
            <person name="Kuo A."/>
            <person name="Drula E."/>
            <person name="Kohler A."/>
            <person name="Sanchez-Garcia M."/>
            <person name="Morin E."/>
            <person name="Andreopoulos B."/>
            <person name="Barry K.W."/>
            <person name="Bonito G."/>
            <person name="Buee M."/>
            <person name="Carver A."/>
            <person name="Chen C."/>
            <person name="Cichocki N."/>
            <person name="Clum A."/>
            <person name="Culley D."/>
            <person name="Crous P.W."/>
            <person name="Fauchery L."/>
            <person name="Girlanda M."/>
            <person name="Hayes R.D."/>
            <person name="Keri Z."/>
            <person name="LaButti K."/>
            <person name="Lipzen A."/>
            <person name="Lombard V."/>
            <person name="Magnuson J."/>
            <person name="Maillard F."/>
            <person name="Murat C."/>
            <person name="Nolan M."/>
            <person name="Ohm R.A."/>
            <person name="Pangilinan J."/>
            <person name="Pereira M.F."/>
            <person name="Perotto S."/>
            <person name="Peter M."/>
            <person name="Pfister S."/>
            <person name="Riley R."/>
            <person name="Sitrit Y."/>
            <person name="Stielow J.B."/>
            <person name="Szollosi G."/>
            <person name="Zifcakova L."/>
            <person name="Stursova M."/>
            <person name="Spatafora J.W."/>
            <person name="Tedersoo L."/>
            <person name="Vaario L.M."/>
            <person name="Yamada A."/>
            <person name="Yan M."/>
            <person name="Wang P."/>
            <person name="Xu J."/>
            <person name="Bruns T."/>
            <person name="Baldrian P."/>
            <person name="Vilgalys R."/>
            <person name="Dunand C."/>
            <person name="Henrissat B."/>
            <person name="Grigoriev I.V."/>
            <person name="Hibbett D."/>
            <person name="Nagy L.G."/>
            <person name="Martin F.M."/>
        </authorList>
    </citation>
    <scope>NUCLEOTIDE SEQUENCE</scope>
    <source>
        <strain evidence="2">UP504</strain>
    </source>
</reference>
<protein>
    <submittedName>
        <fullName evidence="2">Uncharacterized protein</fullName>
    </submittedName>
</protein>
<keyword evidence="3" id="KW-1185">Reference proteome</keyword>
<sequence length="95" mass="10082">MSGYQPSGPSVTSQEVPGEGMRPLSTDTNANGKGSLSFMAAKVVSPALPLLCHGFTHGFWPFADTSSMNSSCPLDYDSSCSIQLSEDELDFLCNQ</sequence>
<evidence type="ECO:0000313" key="3">
    <source>
        <dbReference type="Proteomes" id="UP000886523"/>
    </source>
</evidence>
<dbReference type="OrthoDB" id="3254233at2759"/>
<name>A0A9P6DZH5_9AGAM</name>
<proteinExistence type="predicted"/>
<gene>
    <name evidence="2" type="ORF">BS47DRAFT_1443627</name>
</gene>
<evidence type="ECO:0000256" key="1">
    <source>
        <dbReference type="SAM" id="MobiDB-lite"/>
    </source>
</evidence>